<evidence type="ECO:0000256" key="2">
    <source>
        <dbReference type="SAM" id="MobiDB-lite"/>
    </source>
</evidence>
<gene>
    <name evidence="4" type="ORF">PBT88_11670</name>
</gene>
<feature type="compositionally biased region" description="Polar residues" evidence="2">
    <location>
        <begin position="36"/>
        <end position="53"/>
    </location>
</feature>
<dbReference type="Proteomes" id="UP001210865">
    <property type="component" value="Chromosome"/>
</dbReference>
<dbReference type="RefSeq" id="WP_270075520.1">
    <property type="nucleotide sequence ID" value="NZ_CP115174.1"/>
</dbReference>
<keyword evidence="5" id="KW-1185">Reference proteome</keyword>
<feature type="coiled-coil region" evidence="1">
    <location>
        <begin position="157"/>
        <end position="191"/>
    </location>
</feature>
<name>A0ABY7NIQ2_9SPHN</name>
<feature type="region of interest" description="Disordered" evidence="2">
    <location>
        <begin position="25"/>
        <end position="128"/>
    </location>
</feature>
<protein>
    <submittedName>
        <fullName evidence="4">Uncharacterized protein</fullName>
    </submittedName>
</protein>
<dbReference type="EMBL" id="CP115174">
    <property type="protein sequence ID" value="WBO20870.1"/>
    <property type="molecule type" value="Genomic_DNA"/>
</dbReference>
<organism evidence="4 5">
    <name type="scientific">Sphingomonas abietis</name>
    <dbReference type="NCBI Taxonomy" id="3012344"/>
    <lineage>
        <taxon>Bacteria</taxon>
        <taxon>Pseudomonadati</taxon>
        <taxon>Pseudomonadota</taxon>
        <taxon>Alphaproteobacteria</taxon>
        <taxon>Sphingomonadales</taxon>
        <taxon>Sphingomonadaceae</taxon>
        <taxon>Sphingomonas</taxon>
    </lineage>
</organism>
<reference evidence="4 5" key="1">
    <citation type="submission" date="2022-12" db="EMBL/GenBank/DDBJ databases">
        <title>Sphingomonas abieness sp. nov., an endophytic bacterium isolated from Abies koreana.</title>
        <authorList>
            <person name="Jiang L."/>
            <person name="Lee J."/>
        </authorList>
    </citation>
    <scope>NUCLEOTIDE SEQUENCE [LARGE SCALE GENOMIC DNA]</scope>
    <source>
        <strain evidence="5">PAMB 00755</strain>
    </source>
</reference>
<accession>A0ABY7NIQ2</accession>
<evidence type="ECO:0000256" key="3">
    <source>
        <dbReference type="SAM" id="SignalP"/>
    </source>
</evidence>
<feature type="signal peptide" evidence="3">
    <location>
        <begin position="1"/>
        <end position="18"/>
    </location>
</feature>
<sequence length="207" mass="22147">MYRPLLAIVLLLPVAAQAQDAPASAPTSAVAPRQMPTYQDNDAQWRGGTSETYGTADLHHHVDQTPAPPPVPQGYGYDPYGGGYGGSGNEAGSRAAPADGGKSARPYARQDQVDQGSPNDAAHRADRARTAALNRQIRSGYNNVPRASSGGSYAADHARYQAELARHAQDMARYQDRQADYAQRIADWQARTYACEQGDASACDATR</sequence>
<keyword evidence="3" id="KW-0732">Signal</keyword>
<keyword evidence="1" id="KW-0175">Coiled coil</keyword>
<evidence type="ECO:0000256" key="1">
    <source>
        <dbReference type="SAM" id="Coils"/>
    </source>
</evidence>
<evidence type="ECO:0000313" key="4">
    <source>
        <dbReference type="EMBL" id="WBO20870.1"/>
    </source>
</evidence>
<evidence type="ECO:0000313" key="5">
    <source>
        <dbReference type="Proteomes" id="UP001210865"/>
    </source>
</evidence>
<feature type="chain" id="PRO_5047234312" evidence="3">
    <location>
        <begin position="19"/>
        <end position="207"/>
    </location>
</feature>
<feature type="compositionally biased region" description="Gly residues" evidence="2">
    <location>
        <begin position="79"/>
        <end position="89"/>
    </location>
</feature>
<proteinExistence type="predicted"/>